<evidence type="ECO:0000256" key="10">
    <source>
        <dbReference type="ARBA" id="ARBA00023027"/>
    </source>
</evidence>
<keyword evidence="9 14" id="KW-0460">Magnesium</keyword>
<dbReference type="GO" id="GO:0006260">
    <property type="term" value="P:DNA replication"/>
    <property type="evidence" value="ECO:0007669"/>
    <property type="project" value="UniProtKB-KW"/>
</dbReference>
<dbReference type="Pfam" id="PF12826">
    <property type="entry name" value="HHH_2"/>
    <property type="match status" value="1"/>
</dbReference>
<dbReference type="SMART" id="SM00532">
    <property type="entry name" value="LIGANc"/>
    <property type="match status" value="1"/>
</dbReference>
<dbReference type="GO" id="GO:0046872">
    <property type="term" value="F:metal ion binding"/>
    <property type="evidence" value="ECO:0007669"/>
    <property type="project" value="UniProtKB-KW"/>
</dbReference>
<evidence type="ECO:0000256" key="3">
    <source>
        <dbReference type="ARBA" id="ARBA00013308"/>
    </source>
</evidence>
<feature type="binding site" evidence="14">
    <location>
        <position position="442"/>
    </location>
    <ligand>
        <name>Zn(2+)</name>
        <dbReference type="ChEBI" id="CHEBI:29105"/>
    </ligand>
</feature>
<sequence>MTPAHDSSAAAGRAAELRALLARAQHEYYVLDRPSLSDAEYDKLFRELQAIERDHPELRDADSPTARVGADVGDSHLAKHTHLVPMASLDNAFDEAELQEWDQRLRRLVGDAVDKDGYCCELKIDGAAVSLTYVNGELKIGATRGNGRVGEDVTANLRTIADVPRRLEGKDWPETIEIRGEVYMEFDGFERMNRERAAAGAPVFANPRNSAAGALRQKDPRETAKKPLRFLGYAFAVPGNPSLPFTTQWELLESLASWGIPTPPHRRHCPTLDAVHAWAREIENTIRPELPFAIDGGVVKVNRLTLQTELGVVGGRIPRWAVARKFAPDIAETKLLDIEVQVGRTGALTPRAVLAPVEVGGATITYATLHNFDLVAEKDLRIGDVVQVKRAGEVIPQILGPVPERRDGSERSVQVPTHCPVCGSAAVRDEEEVASYCPNLACSGRRLEALAHFTSRAGMDIRGLSYQRLEQLIAAGLVNDAADIYGITVEQLVPTKAGGGVPGFQAKSASALVEAIDASKQQPLSRLLNALGIRHVGAESAKLLARAFGTMDALQGASAEQIEALHGVGATMAASVREWFDAPAMQDLVTRLEAAGLRMDEPQAAVAGGVFAGKKIVLTGTLPTLSRPQATELIENAGGKVTSSVSKATDLVVAGDEAGSKLDKAKELGVEVIDEAELLRRLGR</sequence>
<keyword evidence="4 14" id="KW-0436">Ligase</keyword>
<dbReference type="GO" id="GO:0005829">
    <property type="term" value="C:cytosol"/>
    <property type="evidence" value="ECO:0007669"/>
    <property type="project" value="TreeGrafter"/>
</dbReference>
<dbReference type="PROSITE" id="PS01055">
    <property type="entry name" value="DNA_LIGASE_N1"/>
    <property type="match status" value="1"/>
</dbReference>
<dbReference type="NCBIfam" id="TIGR00575">
    <property type="entry name" value="dnlj"/>
    <property type="match status" value="1"/>
</dbReference>
<keyword evidence="18" id="KW-1185">Reference proteome</keyword>
<dbReference type="Gene3D" id="2.40.50.140">
    <property type="entry name" value="Nucleic acid-binding proteins"/>
    <property type="match status" value="1"/>
</dbReference>
<evidence type="ECO:0000256" key="8">
    <source>
        <dbReference type="ARBA" id="ARBA00022833"/>
    </source>
</evidence>
<dbReference type="SMART" id="SM00292">
    <property type="entry name" value="BRCT"/>
    <property type="match status" value="1"/>
</dbReference>
<comment type="function">
    <text evidence="1 14">DNA ligase that catalyzes the formation of phosphodiester linkages between 5'-phosphoryl and 3'-hydroxyl groups in double-stranded DNA using NAD as a coenzyme and as the energy source for the reaction. It is essential for DNA replication and repair of damaged DNA.</text>
</comment>
<dbReference type="KEGG" id="pspc:Strain318_000587"/>
<keyword evidence="14" id="KW-0464">Manganese</keyword>
<dbReference type="Pfam" id="PF00533">
    <property type="entry name" value="BRCT"/>
    <property type="match status" value="1"/>
</dbReference>
<evidence type="ECO:0000256" key="1">
    <source>
        <dbReference type="ARBA" id="ARBA00004067"/>
    </source>
</evidence>
<comment type="similarity">
    <text evidence="13 14">Belongs to the NAD-dependent DNA ligase family. LigA subfamily.</text>
</comment>
<dbReference type="InterPro" id="IPR010994">
    <property type="entry name" value="RuvA_2-like"/>
</dbReference>
<dbReference type="SUPFAM" id="SSF47781">
    <property type="entry name" value="RuvA domain 2-like"/>
    <property type="match status" value="1"/>
</dbReference>
<dbReference type="SUPFAM" id="SSF52113">
    <property type="entry name" value="BRCT domain"/>
    <property type="match status" value="1"/>
</dbReference>
<dbReference type="EC" id="6.5.1.2" evidence="2 14"/>
<dbReference type="Pfam" id="PF03120">
    <property type="entry name" value="OB_DNA_ligase"/>
    <property type="match status" value="1"/>
</dbReference>
<feature type="binding site" evidence="14">
    <location>
        <position position="144"/>
    </location>
    <ligand>
        <name>NAD(+)</name>
        <dbReference type="ChEBI" id="CHEBI:57540"/>
    </ligand>
</feature>
<dbReference type="NCBIfam" id="NF005932">
    <property type="entry name" value="PRK07956.1"/>
    <property type="match status" value="1"/>
</dbReference>
<evidence type="ECO:0000313" key="16">
    <source>
        <dbReference type="EMBL" id="WKW13649.1"/>
    </source>
</evidence>
<dbReference type="InterPro" id="IPR041663">
    <property type="entry name" value="DisA/LigA_HHH"/>
</dbReference>
<dbReference type="Gene3D" id="1.10.150.20">
    <property type="entry name" value="5' to 3' exonuclease, C-terminal subdomain"/>
    <property type="match status" value="2"/>
</dbReference>
<evidence type="ECO:0000256" key="6">
    <source>
        <dbReference type="ARBA" id="ARBA00022723"/>
    </source>
</evidence>
<dbReference type="PANTHER" id="PTHR23389:SF9">
    <property type="entry name" value="DNA LIGASE"/>
    <property type="match status" value="1"/>
</dbReference>
<evidence type="ECO:0000313" key="18">
    <source>
        <dbReference type="Proteomes" id="UP001229955"/>
    </source>
</evidence>
<dbReference type="EMBL" id="CP130613">
    <property type="protein sequence ID" value="WKW16555.1"/>
    <property type="molecule type" value="Genomic_DNA"/>
</dbReference>
<dbReference type="Gene3D" id="6.20.10.30">
    <property type="match status" value="1"/>
</dbReference>
<keyword evidence="11 14" id="KW-0234">DNA repair</keyword>
<evidence type="ECO:0000256" key="2">
    <source>
        <dbReference type="ARBA" id="ARBA00012722"/>
    </source>
</evidence>
<dbReference type="PROSITE" id="PS50172">
    <property type="entry name" value="BRCT"/>
    <property type="match status" value="1"/>
</dbReference>
<dbReference type="InterPro" id="IPR013840">
    <property type="entry name" value="DNAligase_N"/>
</dbReference>
<feature type="binding site" evidence="14">
    <location>
        <position position="422"/>
    </location>
    <ligand>
        <name>Zn(2+)</name>
        <dbReference type="ChEBI" id="CHEBI:29105"/>
    </ligand>
</feature>
<organism evidence="17 18">
    <name type="scientific">Pseudogemmatithrix spongiicola</name>
    <dbReference type="NCBI Taxonomy" id="3062599"/>
    <lineage>
        <taxon>Bacteria</taxon>
        <taxon>Pseudomonadati</taxon>
        <taxon>Gemmatimonadota</taxon>
        <taxon>Gemmatimonadia</taxon>
        <taxon>Gemmatimonadales</taxon>
        <taxon>Gemmatimonadaceae</taxon>
        <taxon>Pseudogemmatithrix</taxon>
    </lineage>
</organism>
<accession>A0AA49Q6G2</accession>
<feature type="binding site" evidence="14">
    <location>
        <position position="419"/>
    </location>
    <ligand>
        <name>Zn(2+)</name>
        <dbReference type="ChEBI" id="CHEBI:29105"/>
    </ligand>
</feature>
<reference evidence="17" key="1">
    <citation type="submission" date="2023-07" db="EMBL/GenBank/DDBJ databases">
        <authorList>
            <person name="Haufschild T."/>
            <person name="Kallscheuer N."/>
            <person name="Hammer J."/>
            <person name="Kohn T."/>
            <person name="Kabuu M."/>
            <person name="Jogler M."/>
            <person name="Wohfarth N."/>
            <person name="Heuer A."/>
            <person name="Rohde M."/>
            <person name="van Teeseling M.C.F."/>
            <person name="Jogler C."/>
        </authorList>
    </citation>
    <scope>NUCLEOTIDE SEQUENCE</scope>
    <source>
        <strain evidence="16">Strain 138</strain>
        <strain evidence="17">Strain 318</strain>
    </source>
</reference>
<dbReference type="PANTHER" id="PTHR23389">
    <property type="entry name" value="CHROMOSOME TRANSMISSION FIDELITY FACTOR 18"/>
    <property type="match status" value="1"/>
</dbReference>
<feature type="active site" description="N6-AMP-lysine intermediate" evidence="14">
    <location>
        <position position="123"/>
    </location>
</feature>
<evidence type="ECO:0000256" key="4">
    <source>
        <dbReference type="ARBA" id="ARBA00022598"/>
    </source>
</evidence>
<protein>
    <recommendedName>
        <fullName evidence="3 14">DNA ligase</fullName>
        <ecNumber evidence="2 14">6.5.1.2</ecNumber>
    </recommendedName>
    <alternativeName>
        <fullName evidence="14">Polydeoxyribonucleotide synthase [NAD(+)]</fullName>
    </alternativeName>
</protein>
<feature type="binding site" evidence="14">
    <location>
        <position position="121"/>
    </location>
    <ligand>
        <name>NAD(+)</name>
        <dbReference type="ChEBI" id="CHEBI:57540"/>
    </ligand>
</feature>
<dbReference type="InterPro" id="IPR001357">
    <property type="entry name" value="BRCT_dom"/>
</dbReference>
<keyword evidence="8 14" id="KW-0862">Zinc</keyword>
<dbReference type="InterPro" id="IPR004149">
    <property type="entry name" value="Znf_DNAligase_C4"/>
</dbReference>
<keyword evidence="7 14" id="KW-0227">DNA damage</keyword>
<dbReference type="CDD" id="cd00114">
    <property type="entry name" value="LIGANc"/>
    <property type="match status" value="1"/>
</dbReference>
<evidence type="ECO:0000256" key="5">
    <source>
        <dbReference type="ARBA" id="ARBA00022705"/>
    </source>
</evidence>
<proteinExistence type="inferred from homology"/>
<feature type="binding site" evidence="14">
    <location>
        <begin position="88"/>
        <end position="89"/>
    </location>
    <ligand>
        <name>NAD(+)</name>
        <dbReference type="ChEBI" id="CHEBI:57540"/>
    </ligand>
</feature>
<dbReference type="Gene3D" id="3.30.470.30">
    <property type="entry name" value="DNA ligase/mRNA capping enzyme"/>
    <property type="match status" value="1"/>
</dbReference>
<dbReference type="InterPro" id="IPR013839">
    <property type="entry name" value="DNAligase_adenylation"/>
</dbReference>
<feature type="binding site" evidence="14">
    <location>
        <position position="437"/>
    </location>
    <ligand>
        <name>Zn(2+)</name>
        <dbReference type="ChEBI" id="CHEBI:29105"/>
    </ligand>
</feature>
<feature type="binding site" evidence="14">
    <location>
        <position position="300"/>
    </location>
    <ligand>
        <name>NAD(+)</name>
        <dbReference type="ChEBI" id="CHEBI:57540"/>
    </ligand>
</feature>
<dbReference type="GO" id="GO:0003911">
    <property type="term" value="F:DNA ligase (NAD+) activity"/>
    <property type="evidence" value="ECO:0007669"/>
    <property type="project" value="UniProtKB-UniRule"/>
</dbReference>
<dbReference type="AlphaFoldDB" id="A0AA49K247"/>
<name>A0AA49K247_9BACT</name>
<dbReference type="PIRSF" id="PIRSF001604">
    <property type="entry name" value="LigA"/>
    <property type="match status" value="1"/>
</dbReference>
<dbReference type="InterPro" id="IPR012340">
    <property type="entry name" value="NA-bd_OB-fold"/>
</dbReference>
<dbReference type="Gene3D" id="3.40.50.10190">
    <property type="entry name" value="BRCT domain"/>
    <property type="match status" value="1"/>
</dbReference>
<dbReference type="SUPFAM" id="SSF56091">
    <property type="entry name" value="DNA ligase/mRNA capping enzyme, catalytic domain"/>
    <property type="match status" value="1"/>
</dbReference>
<feature type="binding site" evidence="14">
    <location>
        <position position="325"/>
    </location>
    <ligand>
        <name>NAD(+)</name>
        <dbReference type="ChEBI" id="CHEBI:57540"/>
    </ligand>
</feature>
<comment type="cofactor">
    <cofactor evidence="14">
        <name>Mg(2+)</name>
        <dbReference type="ChEBI" id="CHEBI:18420"/>
    </cofactor>
    <cofactor evidence="14">
        <name>Mn(2+)</name>
        <dbReference type="ChEBI" id="CHEBI:29035"/>
    </cofactor>
</comment>
<feature type="binding site" evidence="14">
    <location>
        <position position="181"/>
    </location>
    <ligand>
        <name>NAD(+)</name>
        <dbReference type="ChEBI" id="CHEBI:57540"/>
    </ligand>
</feature>
<evidence type="ECO:0000256" key="7">
    <source>
        <dbReference type="ARBA" id="ARBA00022763"/>
    </source>
</evidence>
<dbReference type="Pfam" id="PF03119">
    <property type="entry name" value="DNA_ligase_ZBD"/>
    <property type="match status" value="1"/>
</dbReference>
<feature type="domain" description="BRCT" evidence="15">
    <location>
        <begin position="606"/>
        <end position="684"/>
    </location>
</feature>
<dbReference type="Pfam" id="PF01653">
    <property type="entry name" value="DNA_ligase_aden"/>
    <property type="match status" value="1"/>
</dbReference>
<evidence type="ECO:0000256" key="12">
    <source>
        <dbReference type="ARBA" id="ARBA00034005"/>
    </source>
</evidence>
<dbReference type="SUPFAM" id="SSF50249">
    <property type="entry name" value="Nucleic acid-binding proteins"/>
    <property type="match status" value="1"/>
</dbReference>
<dbReference type="InterPro" id="IPR018239">
    <property type="entry name" value="DNA_ligase_AS"/>
</dbReference>
<dbReference type="EMBL" id="CP130612">
    <property type="protein sequence ID" value="WKW13649.1"/>
    <property type="molecule type" value="Genomic_DNA"/>
</dbReference>
<comment type="catalytic activity">
    <reaction evidence="12 14">
        <text>NAD(+) + (deoxyribonucleotide)n-3'-hydroxyl + 5'-phospho-(deoxyribonucleotide)m = (deoxyribonucleotide)n+m + AMP + beta-nicotinamide D-nucleotide.</text>
        <dbReference type="EC" id="6.5.1.2"/>
    </reaction>
</comment>
<dbReference type="CDD" id="cd17748">
    <property type="entry name" value="BRCT_DNA_ligase_like"/>
    <property type="match status" value="1"/>
</dbReference>
<dbReference type="FunFam" id="1.10.150.20:FF:000006">
    <property type="entry name" value="DNA ligase"/>
    <property type="match status" value="1"/>
</dbReference>
<dbReference type="RefSeq" id="WP_367887872.1">
    <property type="nucleotide sequence ID" value="NZ_CP130612.1"/>
</dbReference>
<evidence type="ECO:0000256" key="9">
    <source>
        <dbReference type="ARBA" id="ARBA00022842"/>
    </source>
</evidence>
<dbReference type="InterPro" id="IPR036420">
    <property type="entry name" value="BRCT_dom_sf"/>
</dbReference>
<dbReference type="InterPro" id="IPR004150">
    <property type="entry name" value="NAD_DNA_ligase_OB"/>
</dbReference>
<dbReference type="HAMAP" id="MF_01588">
    <property type="entry name" value="DNA_ligase_A"/>
    <property type="match status" value="1"/>
</dbReference>
<dbReference type="Proteomes" id="UP001229955">
    <property type="component" value="Chromosome"/>
</dbReference>
<dbReference type="Gene3D" id="1.10.287.610">
    <property type="entry name" value="Helix hairpin bin"/>
    <property type="match status" value="1"/>
</dbReference>
<keyword evidence="6 14" id="KW-0479">Metal-binding</keyword>
<evidence type="ECO:0000256" key="14">
    <source>
        <dbReference type="HAMAP-Rule" id="MF_01588"/>
    </source>
</evidence>
<gene>
    <name evidence="14 17" type="primary">ligA</name>
    <name evidence="16" type="ORF">Strain138_000587</name>
    <name evidence="17" type="ORF">Strain318_000587</name>
</gene>
<accession>A0AA49K247</accession>
<dbReference type="GO" id="GO:0006281">
    <property type="term" value="P:DNA repair"/>
    <property type="evidence" value="ECO:0007669"/>
    <property type="project" value="UniProtKB-KW"/>
</dbReference>
<dbReference type="FunFam" id="2.40.50.140:FF:000012">
    <property type="entry name" value="DNA ligase"/>
    <property type="match status" value="1"/>
</dbReference>
<evidence type="ECO:0000256" key="13">
    <source>
        <dbReference type="ARBA" id="ARBA00060881"/>
    </source>
</evidence>
<feature type="binding site" evidence="14">
    <location>
        <begin position="38"/>
        <end position="42"/>
    </location>
    <ligand>
        <name>NAD(+)</name>
        <dbReference type="ChEBI" id="CHEBI:57540"/>
    </ligand>
</feature>
<keyword evidence="5 14" id="KW-0235">DNA replication</keyword>
<evidence type="ECO:0000256" key="11">
    <source>
        <dbReference type="ARBA" id="ARBA00023204"/>
    </source>
</evidence>
<keyword evidence="10 14" id="KW-0520">NAD</keyword>
<evidence type="ECO:0000313" key="17">
    <source>
        <dbReference type="EMBL" id="WKW16555.1"/>
    </source>
</evidence>
<evidence type="ECO:0000259" key="15">
    <source>
        <dbReference type="PROSITE" id="PS50172"/>
    </source>
</evidence>
<dbReference type="InterPro" id="IPR001679">
    <property type="entry name" value="DNA_ligase"/>
</dbReference>